<evidence type="ECO:0000313" key="1">
    <source>
        <dbReference type="EMBL" id="NBH61598.1"/>
    </source>
</evidence>
<gene>
    <name evidence="1" type="ORF">D0435_08035</name>
</gene>
<proteinExistence type="predicted"/>
<accession>A0A845QNH7</accession>
<dbReference type="EMBL" id="QXWK01000013">
    <property type="protein sequence ID" value="NBH61598.1"/>
    <property type="molecule type" value="Genomic_DNA"/>
</dbReference>
<organism evidence="1 2">
    <name type="scientific">Anaerotruncus colihominis</name>
    <dbReference type="NCBI Taxonomy" id="169435"/>
    <lineage>
        <taxon>Bacteria</taxon>
        <taxon>Bacillati</taxon>
        <taxon>Bacillota</taxon>
        <taxon>Clostridia</taxon>
        <taxon>Eubacteriales</taxon>
        <taxon>Oscillospiraceae</taxon>
        <taxon>Anaerotruncus</taxon>
    </lineage>
</organism>
<comment type="caution">
    <text evidence="1">The sequence shown here is derived from an EMBL/GenBank/DDBJ whole genome shotgun (WGS) entry which is preliminary data.</text>
</comment>
<dbReference type="AlphaFoldDB" id="A0A845QNH7"/>
<name>A0A845QNH7_9FIRM</name>
<dbReference type="RefSeq" id="WP_160201879.1">
    <property type="nucleotide sequence ID" value="NZ_QXWK01000013.1"/>
</dbReference>
<reference evidence="1 2" key="1">
    <citation type="submission" date="2018-08" db="EMBL/GenBank/DDBJ databases">
        <title>Murine metabolic-syndrome-specific gut microbial biobank.</title>
        <authorList>
            <person name="Liu C."/>
        </authorList>
    </citation>
    <scope>NUCLEOTIDE SEQUENCE [LARGE SCALE GENOMIC DNA]</scope>
    <source>
        <strain evidence="1 2">28</strain>
    </source>
</reference>
<evidence type="ECO:0000313" key="2">
    <source>
        <dbReference type="Proteomes" id="UP000446866"/>
    </source>
</evidence>
<sequence length="83" mass="9357">MRAETVQMIEEKSRFVRGIETLLSLDKNSMVDSLIYKFDMQDEAGEVYDEYVGIAWETGGAKKLLVTGYSNGAILKAIVKEVY</sequence>
<protein>
    <submittedName>
        <fullName evidence="1">Uncharacterized protein</fullName>
    </submittedName>
</protein>
<keyword evidence="2" id="KW-1185">Reference proteome</keyword>
<dbReference type="Proteomes" id="UP000446866">
    <property type="component" value="Unassembled WGS sequence"/>
</dbReference>